<proteinExistence type="predicted"/>
<dbReference type="InterPro" id="IPR057012">
    <property type="entry name" value="ULT1/2_Znf"/>
</dbReference>
<evidence type="ECO:0000313" key="4">
    <source>
        <dbReference type="EMBL" id="KAK9938201.1"/>
    </source>
</evidence>
<feature type="domain" description="ULTRAPETALA1/2 zinc finger" evidence="3">
    <location>
        <begin position="161"/>
        <end position="259"/>
    </location>
</feature>
<name>A0AAW1XPG0_RUBAR</name>
<feature type="region of interest" description="Disordered" evidence="1">
    <location>
        <begin position="90"/>
        <end position="111"/>
    </location>
</feature>
<dbReference type="EMBL" id="JBEDUW010000003">
    <property type="protein sequence ID" value="KAK9938201.1"/>
    <property type="molecule type" value="Genomic_DNA"/>
</dbReference>
<dbReference type="AlphaFoldDB" id="A0AAW1XPG0"/>
<dbReference type="Proteomes" id="UP001457282">
    <property type="component" value="Unassembled WGS sequence"/>
</dbReference>
<feature type="domain" description="ULTRAPETALA1/2 SAND" evidence="2">
    <location>
        <begin position="39"/>
        <end position="143"/>
    </location>
</feature>
<reference evidence="4 5" key="1">
    <citation type="journal article" date="2023" name="G3 (Bethesda)">
        <title>A chromosome-length genome assembly and annotation of blackberry (Rubus argutus, cv. 'Hillquist').</title>
        <authorList>
            <person name="Bruna T."/>
            <person name="Aryal R."/>
            <person name="Dudchenko O."/>
            <person name="Sargent D.J."/>
            <person name="Mead D."/>
            <person name="Buti M."/>
            <person name="Cavallini A."/>
            <person name="Hytonen T."/>
            <person name="Andres J."/>
            <person name="Pham M."/>
            <person name="Weisz D."/>
            <person name="Mascagni F."/>
            <person name="Usai G."/>
            <person name="Natali L."/>
            <person name="Bassil N."/>
            <person name="Fernandez G.E."/>
            <person name="Lomsadze A."/>
            <person name="Armour M."/>
            <person name="Olukolu B."/>
            <person name="Poorten T."/>
            <person name="Britton C."/>
            <person name="Davik J."/>
            <person name="Ashrafi H."/>
            <person name="Aiden E.L."/>
            <person name="Borodovsky M."/>
            <person name="Worthington M."/>
        </authorList>
    </citation>
    <scope>NUCLEOTIDE SEQUENCE [LARGE SCALE GENOMIC DNA]</scope>
    <source>
        <strain evidence="4">PI 553951</strain>
    </source>
</reference>
<keyword evidence="5" id="KW-1185">Reference proteome</keyword>
<dbReference type="InterPro" id="IPR057011">
    <property type="entry name" value="ULT1/2_SAND"/>
</dbReference>
<evidence type="ECO:0000259" key="3">
    <source>
        <dbReference type="Pfam" id="PF23293"/>
    </source>
</evidence>
<dbReference type="InterPro" id="IPR020533">
    <property type="entry name" value="Developmental_reg_ULTRAPETALA"/>
</dbReference>
<evidence type="ECO:0000313" key="5">
    <source>
        <dbReference type="Proteomes" id="UP001457282"/>
    </source>
</evidence>
<evidence type="ECO:0000256" key="1">
    <source>
        <dbReference type="SAM" id="MobiDB-lite"/>
    </source>
</evidence>
<evidence type="ECO:0000259" key="2">
    <source>
        <dbReference type="Pfam" id="PF23292"/>
    </source>
</evidence>
<protein>
    <submittedName>
        <fullName evidence="4">Uncharacterized protein</fullName>
    </submittedName>
</protein>
<gene>
    <name evidence="4" type="ORF">M0R45_014954</name>
</gene>
<comment type="caution">
    <text evidence="4">The sequence shown here is derived from an EMBL/GenBank/DDBJ whole genome shotgun (WGS) entry which is preliminary data.</text>
</comment>
<accession>A0AAW1XPG0</accession>
<dbReference type="PANTHER" id="PTHR34053">
    <property type="entry name" value="PROTEIN ULTRAPETALA 1"/>
    <property type="match status" value="1"/>
</dbReference>
<dbReference type="PANTHER" id="PTHR34053:SF2">
    <property type="entry name" value="SAND DOMAIN-CONTAINING PROTEIN"/>
    <property type="match status" value="1"/>
</dbReference>
<organism evidence="4 5">
    <name type="scientific">Rubus argutus</name>
    <name type="common">Southern blackberry</name>
    <dbReference type="NCBI Taxonomy" id="59490"/>
    <lineage>
        <taxon>Eukaryota</taxon>
        <taxon>Viridiplantae</taxon>
        <taxon>Streptophyta</taxon>
        <taxon>Embryophyta</taxon>
        <taxon>Tracheophyta</taxon>
        <taxon>Spermatophyta</taxon>
        <taxon>Magnoliopsida</taxon>
        <taxon>eudicotyledons</taxon>
        <taxon>Gunneridae</taxon>
        <taxon>Pentapetalae</taxon>
        <taxon>rosids</taxon>
        <taxon>fabids</taxon>
        <taxon>Rosales</taxon>
        <taxon>Rosaceae</taxon>
        <taxon>Rosoideae</taxon>
        <taxon>Rosoideae incertae sedis</taxon>
        <taxon>Rubus</taxon>
    </lineage>
</organism>
<dbReference type="GO" id="GO:0005634">
    <property type="term" value="C:nucleus"/>
    <property type="evidence" value="ECO:0007669"/>
    <property type="project" value="TreeGrafter"/>
</dbReference>
<dbReference type="GO" id="GO:0005829">
    <property type="term" value="C:cytosol"/>
    <property type="evidence" value="ECO:0007669"/>
    <property type="project" value="TreeGrafter"/>
</dbReference>
<dbReference type="Pfam" id="PF23292">
    <property type="entry name" value="SAND_ULT1"/>
    <property type="match status" value="1"/>
</dbReference>
<dbReference type="Pfam" id="PF23293">
    <property type="entry name" value="zf_ULT1"/>
    <property type="match status" value="1"/>
</dbReference>
<sequence length="263" mass="30552">MRSLAARRRIAAQNNGTILIQRPLQTLFAEEELKLLRNIRGFNQGEDFIEVLCGCTDKRFGDTTGKLTISFAGQFMITCECPLKHTKEDKKKGTIESTNPKRMTPKQFESHAREGARRWKSNIWVIINDRKVSLQISGLLKYYKHAANENNWDRRRSNFLHRDEFLCCCECKKERRFHLRTTDGCRRFHDASANKSWKCADHYEKTTCDDDEEERASRKSYRGCPRAATCKGCTSCVCVGCNMCRFKDCDCRTCVDYIQNVEP</sequence>